<dbReference type="CDD" id="cd05403">
    <property type="entry name" value="NT_KNTase_like"/>
    <property type="match status" value="1"/>
</dbReference>
<keyword evidence="2" id="KW-0808">Transferase</keyword>
<dbReference type="SMART" id="SM00748">
    <property type="entry name" value="HEPN"/>
    <property type="match status" value="1"/>
</dbReference>
<dbReference type="Proteomes" id="UP000219422">
    <property type="component" value="Chromosome"/>
</dbReference>
<dbReference type="SUPFAM" id="SSF81593">
    <property type="entry name" value="Nucleotidyltransferase substrate binding subunit/domain"/>
    <property type="match status" value="1"/>
</dbReference>
<evidence type="ECO:0000313" key="3">
    <source>
        <dbReference type="Proteomes" id="UP000219422"/>
    </source>
</evidence>
<proteinExistence type="predicted"/>
<dbReference type="Gene3D" id="3.30.460.10">
    <property type="entry name" value="Beta Polymerase, domain 2"/>
    <property type="match status" value="1"/>
</dbReference>
<gene>
    <name evidence="2" type="ORF">A6768_11785</name>
</gene>
<dbReference type="GeneID" id="57777514"/>
<feature type="domain" description="HEPN" evidence="1">
    <location>
        <begin position="173"/>
        <end position="293"/>
    </location>
</feature>
<sequence>MKTDLDHLPPAKRRELELVIKLIFEEFGDAVALAQQPWKKQARILKIILFGSYARGGWVEEPHTAKGYRSDFDLLIIVNHEKLVDRGTYWSNVDERLIREVDVTGALRTPVNFIVHTLGEVNDALSQGRYFFTDIVRDGIAIYQADNSGLSQPRPKTAADALVLGREYAGEWLPSADEFLIQGREAAARGWHKKAAFELHQAAERLYHGVLLTLTLYTPHTHRLSALRSMAEQLDSRLITAWPREMRADRSRFEKLKDAYVKARYSKHYEIGADDLAWLGDRVEELAGIVATICRERISALEIAAQV</sequence>
<organism evidence="2 3">
    <name type="scientific">Sphingobium yanoikuyae</name>
    <name type="common">Sphingomonas yanoikuyae</name>
    <dbReference type="NCBI Taxonomy" id="13690"/>
    <lineage>
        <taxon>Bacteria</taxon>
        <taxon>Pseudomonadati</taxon>
        <taxon>Pseudomonadota</taxon>
        <taxon>Alphaproteobacteria</taxon>
        <taxon>Sphingomonadales</taxon>
        <taxon>Sphingomonadaceae</taxon>
        <taxon>Sphingobium</taxon>
    </lineage>
</organism>
<dbReference type="InterPro" id="IPR052548">
    <property type="entry name" value="Type_VII_TA_antitoxin"/>
</dbReference>
<name>A0A291MZT1_SPHYA</name>
<reference evidence="2 3" key="1">
    <citation type="submission" date="2017-10" db="EMBL/GenBank/DDBJ databases">
        <title>Sphingobium yanoikuyae S72.</title>
        <authorList>
            <person name="Sanchez E."/>
            <person name="Bustos P."/>
            <person name="Mendoza P."/>
            <person name="Guo X."/>
            <person name="Mendoza A."/>
        </authorList>
    </citation>
    <scope>NUCLEOTIDE SEQUENCE [LARGE SCALE GENOMIC DNA]</scope>
    <source>
        <strain evidence="2 3">S72</strain>
    </source>
</reference>
<dbReference type="Gene3D" id="1.20.120.330">
    <property type="entry name" value="Nucleotidyltransferases domain 2"/>
    <property type="match status" value="1"/>
</dbReference>
<dbReference type="InterPro" id="IPR002934">
    <property type="entry name" value="Polymerase_NTP_transf_dom"/>
</dbReference>
<dbReference type="InterPro" id="IPR007842">
    <property type="entry name" value="HEPN_dom"/>
</dbReference>
<dbReference type="SUPFAM" id="SSF81301">
    <property type="entry name" value="Nucleotidyltransferase"/>
    <property type="match status" value="1"/>
</dbReference>
<protein>
    <submittedName>
        <fullName evidence="2">Nucleotidyltransferase</fullName>
    </submittedName>
</protein>
<dbReference type="KEGG" id="sya:A6768_11785"/>
<dbReference type="AlphaFoldDB" id="A0A291MZT1"/>
<dbReference type="EMBL" id="CP023741">
    <property type="protein sequence ID" value="ATI80607.1"/>
    <property type="molecule type" value="Genomic_DNA"/>
</dbReference>
<dbReference type="GO" id="GO:0016779">
    <property type="term" value="F:nucleotidyltransferase activity"/>
    <property type="evidence" value="ECO:0007669"/>
    <property type="project" value="InterPro"/>
</dbReference>
<dbReference type="PANTHER" id="PTHR33933:SF1">
    <property type="entry name" value="PROTEIN ADENYLYLTRANSFERASE MNTA-RELATED"/>
    <property type="match status" value="1"/>
</dbReference>
<evidence type="ECO:0000259" key="1">
    <source>
        <dbReference type="PROSITE" id="PS50910"/>
    </source>
</evidence>
<dbReference type="RefSeq" id="WP_097383732.1">
    <property type="nucleotide sequence ID" value="NZ_CP023741.1"/>
</dbReference>
<dbReference type="PROSITE" id="PS50910">
    <property type="entry name" value="HEPN"/>
    <property type="match status" value="1"/>
</dbReference>
<dbReference type="Pfam" id="PF05168">
    <property type="entry name" value="HEPN"/>
    <property type="match status" value="1"/>
</dbReference>
<evidence type="ECO:0000313" key="2">
    <source>
        <dbReference type="EMBL" id="ATI80607.1"/>
    </source>
</evidence>
<dbReference type="InterPro" id="IPR043519">
    <property type="entry name" value="NT_sf"/>
</dbReference>
<dbReference type="PANTHER" id="PTHR33933">
    <property type="entry name" value="NUCLEOTIDYLTRANSFERASE"/>
    <property type="match status" value="1"/>
</dbReference>
<accession>A0A291MZT1</accession>
<dbReference type="Pfam" id="PF01909">
    <property type="entry name" value="NTP_transf_2"/>
    <property type="match status" value="1"/>
</dbReference>